<proteinExistence type="predicted"/>
<organism evidence="1">
    <name type="scientific">marine sediment metagenome</name>
    <dbReference type="NCBI Taxonomy" id="412755"/>
    <lineage>
        <taxon>unclassified sequences</taxon>
        <taxon>metagenomes</taxon>
        <taxon>ecological metagenomes</taxon>
    </lineage>
</organism>
<dbReference type="EMBL" id="BART01006216">
    <property type="protein sequence ID" value="GAG59624.1"/>
    <property type="molecule type" value="Genomic_DNA"/>
</dbReference>
<name>X0YSX9_9ZZZZ</name>
<dbReference type="AlphaFoldDB" id="X0YSX9"/>
<sequence length="63" mass="7202">MIGGKYGGFLVKHPEKAILKYKGYIIPSSMISKKPFKVKLNIENPLDDKEIERVSKIIIEELI</sequence>
<comment type="caution">
    <text evidence="1">The sequence shown here is derived from an EMBL/GenBank/DDBJ whole genome shotgun (WGS) entry which is preliminary data.</text>
</comment>
<gene>
    <name evidence="1" type="ORF">S01H4_14166</name>
</gene>
<accession>X0YSX9</accession>
<reference evidence="1" key="1">
    <citation type="journal article" date="2014" name="Front. Microbiol.">
        <title>High frequency of phylogenetically diverse reductive dehalogenase-homologous genes in deep subseafloor sedimentary metagenomes.</title>
        <authorList>
            <person name="Kawai M."/>
            <person name="Futagami T."/>
            <person name="Toyoda A."/>
            <person name="Takaki Y."/>
            <person name="Nishi S."/>
            <person name="Hori S."/>
            <person name="Arai W."/>
            <person name="Tsubouchi T."/>
            <person name="Morono Y."/>
            <person name="Uchiyama I."/>
            <person name="Ito T."/>
            <person name="Fujiyama A."/>
            <person name="Inagaki F."/>
            <person name="Takami H."/>
        </authorList>
    </citation>
    <scope>NUCLEOTIDE SEQUENCE</scope>
    <source>
        <strain evidence="1">Expedition CK06-06</strain>
    </source>
</reference>
<protein>
    <submittedName>
        <fullName evidence="1">Uncharacterized protein</fullName>
    </submittedName>
</protein>
<evidence type="ECO:0000313" key="1">
    <source>
        <dbReference type="EMBL" id="GAG59624.1"/>
    </source>
</evidence>